<dbReference type="Gene3D" id="3.30.300.30">
    <property type="match status" value="1"/>
</dbReference>
<dbReference type="Pfam" id="PF13193">
    <property type="entry name" value="AMP-binding_C"/>
    <property type="match status" value="1"/>
</dbReference>
<feature type="region of interest" description="Disordered" evidence="4">
    <location>
        <begin position="995"/>
        <end position="1018"/>
    </location>
</feature>
<evidence type="ECO:0000256" key="3">
    <source>
        <dbReference type="ARBA" id="ARBA00022553"/>
    </source>
</evidence>
<dbReference type="InterPro" id="IPR025110">
    <property type="entry name" value="AMP-bd_C"/>
</dbReference>
<dbReference type="SUPFAM" id="SSF53474">
    <property type="entry name" value="alpha/beta-Hydrolases"/>
    <property type="match status" value="1"/>
</dbReference>
<dbReference type="Pfam" id="PF00501">
    <property type="entry name" value="AMP-binding"/>
    <property type="match status" value="1"/>
</dbReference>
<dbReference type="FunFam" id="3.30.300.30:FF:000010">
    <property type="entry name" value="Enterobactin synthetase component F"/>
    <property type="match status" value="1"/>
</dbReference>
<gene>
    <name evidence="6" type="ORF">ACTIVE_1526</name>
</gene>
<dbReference type="PANTHER" id="PTHR45527:SF1">
    <property type="entry name" value="FATTY ACID SYNTHASE"/>
    <property type="match status" value="1"/>
</dbReference>
<keyword evidence="7" id="KW-1185">Reference proteome</keyword>
<dbReference type="Pfam" id="PF00550">
    <property type="entry name" value="PP-binding"/>
    <property type="match status" value="1"/>
</dbReference>
<dbReference type="GO" id="GO:0016874">
    <property type="term" value="F:ligase activity"/>
    <property type="evidence" value="ECO:0007669"/>
    <property type="project" value="UniProtKB-KW"/>
</dbReference>
<dbReference type="FunFam" id="3.40.50.12780:FF:000012">
    <property type="entry name" value="Non-ribosomal peptide synthetase"/>
    <property type="match status" value="1"/>
</dbReference>
<evidence type="ECO:0000256" key="4">
    <source>
        <dbReference type="SAM" id="MobiDB-lite"/>
    </source>
</evidence>
<dbReference type="GO" id="GO:0043041">
    <property type="term" value="P:amino acid activation for nonribosomal peptide biosynthetic process"/>
    <property type="evidence" value="ECO:0007669"/>
    <property type="project" value="TreeGrafter"/>
</dbReference>
<dbReference type="PROSITE" id="PS50075">
    <property type="entry name" value="CARRIER"/>
    <property type="match status" value="1"/>
</dbReference>
<organism evidence="6 7">
    <name type="scientific">Actinomadura verrucosospora</name>
    <dbReference type="NCBI Taxonomy" id="46165"/>
    <lineage>
        <taxon>Bacteria</taxon>
        <taxon>Bacillati</taxon>
        <taxon>Actinomycetota</taxon>
        <taxon>Actinomycetes</taxon>
        <taxon>Streptosporangiales</taxon>
        <taxon>Thermomonosporaceae</taxon>
        <taxon>Actinomadura</taxon>
    </lineage>
</organism>
<comment type="cofactor">
    <cofactor evidence="1">
        <name>pantetheine 4'-phosphate</name>
        <dbReference type="ChEBI" id="CHEBI:47942"/>
    </cofactor>
</comment>
<dbReference type="GO" id="GO:0008610">
    <property type="term" value="P:lipid biosynthetic process"/>
    <property type="evidence" value="ECO:0007669"/>
    <property type="project" value="UniProtKB-ARBA"/>
</dbReference>
<dbReference type="PROSITE" id="PS00455">
    <property type="entry name" value="AMP_BINDING"/>
    <property type="match status" value="1"/>
</dbReference>
<dbReference type="InterPro" id="IPR000873">
    <property type="entry name" value="AMP-dep_synth/lig_dom"/>
</dbReference>
<feature type="domain" description="Carrier" evidence="5">
    <location>
        <begin position="1013"/>
        <end position="1084"/>
    </location>
</feature>
<accession>A0A7D3VQK0</accession>
<evidence type="ECO:0000313" key="6">
    <source>
        <dbReference type="EMBL" id="QKG19890.1"/>
    </source>
</evidence>
<dbReference type="Gene3D" id="3.40.50.12780">
    <property type="entry name" value="N-terminal domain of ligase-like"/>
    <property type="match status" value="1"/>
</dbReference>
<dbReference type="InterPro" id="IPR009081">
    <property type="entry name" value="PP-bd_ACP"/>
</dbReference>
<name>A0A7D3VQK0_ACTVE</name>
<evidence type="ECO:0000256" key="2">
    <source>
        <dbReference type="ARBA" id="ARBA00022450"/>
    </source>
</evidence>
<dbReference type="EMBL" id="CP053892">
    <property type="protein sequence ID" value="QKG19890.1"/>
    <property type="molecule type" value="Genomic_DNA"/>
</dbReference>
<evidence type="ECO:0000256" key="1">
    <source>
        <dbReference type="ARBA" id="ARBA00001957"/>
    </source>
</evidence>
<dbReference type="InterPro" id="IPR023213">
    <property type="entry name" value="CAT-like_dom_sf"/>
</dbReference>
<dbReference type="Gene3D" id="3.30.559.30">
    <property type="entry name" value="Nonribosomal peptide synthetase, condensation domain"/>
    <property type="match status" value="1"/>
</dbReference>
<dbReference type="FunFam" id="3.40.50.980:FF:000001">
    <property type="entry name" value="Non-ribosomal peptide synthetase"/>
    <property type="match status" value="1"/>
</dbReference>
<dbReference type="SUPFAM" id="SSF56801">
    <property type="entry name" value="Acetyl-CoA synthetase-like"/>
    <property type="match status" value="1"/>
</dbReference>
<feature type="region of interest" description="Disordered" evidence="4">
    <location>
        <begin position="15"/>
        <end position="44"/>
    </location>
</feature>
<dbReference type="InterPro" id="IPR029058">
    <property type="entry name" value="AB_hydrolase_fold"/>
</dbReference>
<dbReference type="InterPro" id="IPR045851">
    <property type="entry name" value="AMP-bd_C_sf"/>
</dbReference>
<dbReference type="CDD" id="cd19531">
    <property type="entry name" value="LCL_NRPS-like"/>
    <property type="match status" value="1"/>
</dbReference>
<dbReference type="Pfam" id="PF00668">
    <property type="entry name" value="Condensation"/>
    <property type="match status" value="1"/>
</dbReference>
<dbReference type="PANTHER" id="PTHR45527">
    <property type="entry name" value="NONRIBOSOMAL PEPTIDE SYNTHETASE"/>
    <property type="match status" value="1"/>
</dbReference>
<feature type="compositionally biased region" description="Low complexity" evidence="4">
    <location>
        <begin position="1006"/>
        <end position="1016"/>
    </location>
</feature>
<dbReference type="GO" id="GO:0031177">
    <property type="term" value="F:phosphopantetheine binding"/>
    <property type="evidence" value="ECO:0007669"/>
    <property type="project" value="InterPro"/>
</dbReference>
<dbReference type="InterPro" id="IPR020845">
    <property type="entry name" value="AMP-binding_CS"/>
</dbReference>
<dbReference type="Pfam" id="PF00975">
    <property type="entry name" value="Thioesterase"/>
    <property type="match status" value="1"/>
</dbReference>
<dbReference type="GO" id="GO:0005737">
    <property type="term" value="C:cytoplasm"/>
    <property type="evidence" value="ECO:0007669"/>
    <property type="project" value="TreeGrafter"/>
</dbReference>
<evidence type="ECO:0000259" key="5">
    <source>
        <dbReference type="PROSITE" id="PS50075"/>
    </source>
</evidence>
<reference evidence="6 7" key="1">
    <citation type="submission" date="2020-05" db="EMBL/GenBank/DDBJ databases">
        <title>Actinomadura verrucosospora NRRL-B18236 (PFL_A860) Genome sequencing and assembly.</title>
        <authorList>
            <person name="Samborskyy M."/>
        </authorList>
    </citation>
    <scope>NUCLEOTIDE SEQUENCE [LARGE SCALE GENOMIC DNA]</scope>
    <source>
        <strain evidence="6 7">NRRL:B18236</strain>
    </source>
</reference>
<sequence>MTESTAQRRALLAALQASRSSGPAAADSRRTGGEPVLHRTDEGPPPLSYAQRRLWFMQQLRPDGVAYSAPIVHRIRGPLDLAALTAALRTVIERHEPLRTTFPEVDGEPVQRVGAPAEPVLTAESVESLPAGEREQAAQALLREHVARPFDLVAGPILRCVSIRLDAAEHILLLNLHHITSDAWSMGVFVRELAECYTAHREGRAPDLPDLPVTYADYTLWQRERLSGDGLRERLAYWEERLADLPVLDLPTDRPRGAVQDGAGATTSLWLPGDLLPGVRDLARSERTSPFVTFLAAFTALLARYTGEHDVAVGTSVAGREADEVAGLIGFFVNTLVLRTDTSGDPTFRELLGRVRETVRSAHEHQDLPFDLLVEHLRPNRDPSRPPLASVLFQQDNTPDCALRLPGLDVELADFDPGTAKYDLLLSVRAWEHGVRVHGQFDTGLFDRGTIRRLLSGYRALVTAAIADPDTPIGRLPVQEPRDEERLVVEWNRTDTPLNHEQCLHELFERQAARRPDAAAVLAGRDRHTFGEIDRRANRLARHLADLGVGPDARVALCLPRGADQLVASLAVLKAGGAFVPVDPDYPADRIAYILGDCEAAAIVSTERLAADLPTGGTPVVRLDADAAEIRGRLAAPPPSAAGPGDLCYVIYTSGSTGTPKGIALRHRGVVNNLLDLNTRFGVGPGDRVLALSSPSFDMSVYELLGVPGAGGAVVLPDPDSLRDPAHWLRLADEHAVTVWNSAPALLTLLLDQVEAGGVPRPGSLRLALLGGDWIPVTLPDRLRAAAGDVRVIALGGATESSIHSTIHEVGTVDPALPSIPYGRPMANQQVYVLDDRLRPVPVGVPGELFLGGVGLARGYLGAAAAGNDRFLEWRWRDAPPRRIYRTGDIARWRADGELELLGRADSQVKLHGLRIELGEIESVLRALPQVRAAVAAVRPDASGERRLVGYAVPEPGAEVTAEELRDAAAAALPGYMVPAAFRILDELPLSPNGKVDRRALPEPETPAGAGEPPRGGTERRVAAVWASVLGVPEIGRDDDFFASGGDSFKAIRAVREIDPGLPVVELFKNPTVAALAARLDAGSTEQGGSLHLLGPSAGTPRLALVCVPYGGGNAVAYRPLADAMPPDVALWAVDLPGHDLADDRPCAPIAETAARCAHEIADRVTGPVAVYGQCAGAATTVELARRLEDIGVPVVATFIGASLPPEDPRRAERRLAEGTLDQILEHLRRLGGFDGALDDEDVTGILRVVQHDLAESVRFFLREERLPPRPLRGPLHCLVGDRDPATTDHAAGHRRWEPYAGEVTLSVIPDGDHYFCKHRPHAVAAVVMDLLAATAAEAA</sequence>
<dbReference type="NCBIfam" id="TIGR01733">
    <property type="entry name" value="AA-adenyl-dom"/>
    <property type="match status" value="1"/>
</dbReference>
<protein>
    <submittedName>
        <fullName evidence="6">Long-chain-fatty-acid--CoA ligase</fullName>
    </submittedName>
</protein>
<dbReference type="RefSeq" id="WP_173094259.1">
    <property type="nucleotide sequence ID" value="NZ_CP053892.1"/>
</dbReference>
<keyword evidence="2" id="KW-0596">Phosphopantetheine</keyword>
<proteinExistence type="predicted"/>
<dbReference type="InterPro" id="IPR001031">
    <property type="entry name" value="Thioesterase"/>
</dbReference>
<dbReference type="Gene3D" id="1.10.1200.10">
    <property type="entry name" value="ACP-like"/>
    <property type="match status" value="1"/>
</dbReference>
<dbReference type="Gene3D" id="3.40.50.1820">
    <property type="entry name" value="alpha/beta hydrolase"/>
    <property type="match status" value="1"/>
</dbReference>
<keyword evidence="3" id="KW-0597">Phosphoprotein</keyword>
<dbReference type="InterPro" id="IPR036736">
    <property type="entry name" value="ACP-like_sf"/>
</dbReference>
<evidence type="ECO:0000313" key="7">
    <source>
        <dbReference type="Proteomes" id="UP000501240"/>
    </source>
</evidence>
<dbReference type="SMART" id="SM00823">
    <property type="entry name" value="PKS_PP"/>
    <property type="match status" value="1"/>
</dbReference>
<dbReference type="InterPro" id="IPR010071">
    <property type="entry name" value="AA_adenyl_dom"/>
</dbReference>
<feature type="compositionally biased region" description="Basic and acidic residues" evidence="4">
    <location>
        <begin position="27"/>
        <end position="42"/>
    </location>
</feature>
<dbReference type="InterPro" id="IPR042099">
    <property type="entry name" value="ANL_N_sf"/>
</dbReference>
<dbReference type="Gene3D" id="3.30.559.10">
    <property type="entry name" value="Chloramphenicol acetyltransferase-like domain"/>
    <property type="match status" value="1"/>
</dbReference>
<dbReference type="GO" id="GO:0044550">
    <property type="term" value="P:secondary metabolite biosynthetic process"/>
    <property type="evidence" value="ECO:0007669"/>
    <property type="project" value="UniProtKB-ARBA"/>
</dbReference>
<dbReference type="SUPFAM" id="SSF52777">
    <property type="entry name" value="CoA-dependent acyltransferases"/>
    <property type="match status" value="2"/>
</dbReference>
<dbReference type="InterPro" id="IPR001242">
    <property type="entry name" value="Condensation_dom"/>
</dbReference>
<dbReference type="Proteomes" id="UP000501240">
    <property type="component" value="Chromosome"/>
</dbReference>
<dbReference type="InterPro" id="IPR020806">
    <property type="entry name" value="PKS_PP-bd"/>
</dbReference>
<keyword evidence="6" id="KW-0436">Ligase</keyword>